<protein>
    <submittedName>
        <fullName evidence="1">Uncharacterized protein</fullName>
    </submittedName>
</protein>
<reference evidence="1" key="1">
    <citation type="journal article" date="2023" name="IMA Fungus">
        <title>Comparative genomic study of the Penicillium genus elucidates a diverse pangenome and 15 lateral gene transfer events.</title>
        <authorList>
            <person name="Petersen C."/>
            <person name="Sorensen T."/>
            <person name="Nielsen M.R."/>
            <person name="Sondergaard T.E."/>
            <person name="Sorensen J.L."/>
            <person name="Fitzpatrick D.A."/>
            <person name="Frisvad J.C."/>
            <person name="Nielsen K.L."/>
        </authorList>
    </citation>
    <scope>NUCLEOTIDE SEQUENCE</scope>
    <source>
        <strain evidence="1">IBT 15450</strain>
    </source>
</reference>
<sequence length="70" mass="7799">MTLRLPVYSLAPLLPRRALFNYWVTQSHEEYVYSADGIRLGAIAITGSCAPIGIKSQYYDLARFGFGQNG</sequence>
<dbReference type="Proteomes" id="UP001219568">
    <property type="component" value="Unassembled WGS sequence"/>
</dbReference>
<gene>
    <name evidence="1" type="ORF">N7460_012086</name>
</gene>
<name>A0AAD6N3E4_PENCN</name>
<proteinExistence type="predicted"/>
<accession>A0AAD6N3E4</accession>
<dbReference type="EMBL" id="JAQJZL010000015">
    <property type="protein sequence ID" value="KAJ6027269.1"/>
    <property type="molecule type" value="Genomic_DNA"/>
</dbReference>
<organism evidence="1 2">
    <name type="scientific">Penicillium canescens</name>
    <dbReference type="NCBI Taxonomy" id="5083"/>
    <lineage>
        <taxon>Eukaryota</taxon>
        <taxon>Fungi</taxon>
        <taxon>Dikarya</taxon>
        <taxon>Ascomycota</taxon>
        <taxon>Pezizomycotina</taxon>
        <taxon>Eurotiomycetes</taxon>
        <taxon>Eurotiomycetidae</taxon>
        <taxon>Eurotiales</taxon>
        <taxon>Aspergillaceae</taxon>
        <taxon>Penicillium</taxon>
    </lineage>
</organism>
<comment type="caution">
    <text evidence="1">The sequence shown here is derived from an EMBL/GenBank/DDBJ whole genome shotgun (WGS) entry which is preliminary data.</text>
</comment>
<keyword evidence="2" id="KW-1185">Reference proteome</keyword>
<evidence type="ECO:0000313" key="2">
    <source>
        <dbReference type="Proteomes" id="UP001219568"/>
    </source>
</evidence>
<reference evidence="1" key="2">
    <citation type="submission" date="2023-01" db="EMBL/GenBank/DDBJ databases">
        <authorList>
            <person name="Petersen C."/>
        </authorList>
    </citation>
    <scope>NUCLEOTIDE SEQUENCE</scope>
    <source>
        <strain evidence="1">IBT 15450</strain>
    </source>
</reference>
<dbReference type="AlphaFoldDB" id="A0AAD6N3E4"/>
<evidence type="ECO:0000313" key="1">
    <source>
        <dbReference type="EMBL" id="KAJ6027269.1"/>
    </source>
</evidence>